<evidence type="ECO:0000313" key="2">
    <source>
        <dbReference type="EMBL" id="CAG6562721.1"/>
    </source>
</evidence>
<sequence>MLAIGNLPAQSVAVRGGLPAGGPDRWPQRRLRRSVQLPDGCDDRARSHGSDGHPAGLHAGGGLRWDDVQQFYFGDDQFGGCVCAFCFGHGFWGGLCAGVHRGQCDAEGWGCPVWRVWQVEGDLPVGFAEGHV</sequence>
<proteinExistence type="predicted"/>
<reference evidence="2" key="1">
    <citation type="submission" date="2021-05" db="EMBL/GenBank/DDBJ databases">
        <authorList>
            <person name="Alioto T."/>
            <person name="Alioto T."/>
            <person name="Gomez Garrido J."/>
        </authorList>
    </citation>
    <scope>NUCLEOTIDE SEQUENCE</scope>
</reference>
<protein>
    <submittedName>
        <fullName evidence="2">(northern house mosquito) hypothetical protein</fullName>
    </submittedName>
</protein>
<dbReference type="EMBL" id="HBUE01025652">
    <property type="protein sequence ID" value="CAG6454275.1"/>
    <property type="molecule type" value="Transcribed_RNA"/>
</dbReference>
<evidence type="ECO:0000256" key="1">
    <source>
        <dbReference type="SAM" id="MobiDB-lite"/>
    </source>
</evidence>
<dbReference type="EMBL" id="HBUE01163232">
    <property type="protein sequence ID" value="CAG6511299.1"/>
    <property type="molecule type" value="Transcribed_RNA"/>
</dbReference>
<feature type="compositionally biased region" description="Basic and acidic residues" evidence="1">
    <location>
        <begin position="41"/>
        <end position="51"/>
    </location>
</feature>
<accession>A0A8D8J2J0</accession>
<feature type="region of interest" description="Disordered" evidence="1">
    <location>
        <begin position="38"/>
        <end position="59"/>
    </location>
</feature>
<organism evidence="2">
    <name type="scientific">Culex pipiens</name>
    <name type="common">House mosquito</name>
    <dbReference type="NCBI Taxonomy" id="7175"/>
    <lineage>
        <taxon>Eukaryota</taxon>
        <taxon>Metazoa</taxon>
        <taxon>Ecdysozoa</taxon>
        <taxon>Arthropoda</taxon>
        <taxon>Hexapoda</taxon>
        <taxon>Insecta</taxon>
        <taxon>Pterygota</taxon>
        <taxon>Neoptera</taxon>
        <taxon>Endopterygota</taxon>
        <taxon>Diptera</taxon>
        <taxon>Nematocera</taxon>
        <taxon>Culicoidea</taxon>
        <taxon>Culicidae</taxon>
        <taxon>Culicinae</taxon>
        <taxon>Culicini</taxon>
        <taxon>Culex</taxon>
        <taxon>Culex</taxon>
    </lineage>
</organism>
<dbReference type="AlphaFoldDB" id="A0A8D8J2J0"/>
<dbReference type="EMBL" id="HBUE01268454">
    <property type="protein sequence ID" value="CAG6562721.1"/>
    <property type="molecule type" value="Transcribed_RNA"/>
</dbReference>
<name>A0A8D8J2J0_CULPI</name>